<evidence type="ECO:0000313" key="1">
    <source>
        <dbReference type="EMBL" id="SNR41772.1"/>
    </source>
</evidence>
<proteinExistence type="predicted"/>
<sequence length="197" mass="18389">MVTGPLLRIDPESVAAAGRDLAGVAQRMADDVAELETVVGGASGPWGGDEAGSVFALAYRAVVDVALEALGSYTEQVGFAAATLLLQARTVAAEDAENAVSLYAASGTAPSIATGPGSTAATSSGSTTAAGFGYAPATGSGSTAATSSGSTTAAGFGYAPATGSGSTTATSSGTTTAAGFGYAPATGSGSASAGGGV</sequence>
<dbReference type="RefSeq" id="WP_089292031.1">
    <property type="nucleotide sequence ID" value="NZ_BOMU01000031.1"/>
</dbReference>
<dbReference type="EMBL" id="FZNR01000002">
    <property type="protein sequence ID" value="SNR41772.1"/>
    <property type="molecule type" value="Genomic_DNA"/>
</dbReference>
<gene>
    <name evidence="1" type="ORF">SAMN06264365_102187</name>
</gene>
<keyword evidence="2" id="KW-1185">Reference proteome</keyword>
<dbReference type="AlphaFoldDB" id="A0A238W5E8"/>
<protein>
    <submittedName>
        <fullName evidence="1">Uncharacterized protein</fullName>
    </submittedName>
</protein>
<dbReference type="Gene3D" id="1.10.287.1060">
    <property type="entry name" value="ESAT-6-like"/>
    <property type="match status" value="1"/>
</dbReference>
<dbReference type="OrthoDB" id="4247883at2"/>
<name>A0A238W5E8_9ACTN</name>
<dbReference type="Proteomes" id="UP000198415">
    <property type="component" value="Unassembled WGS sequence"/>
</dbReference>
<accession>A0A238W5E8</accession>
<organism evidence="1 2">
    <name type="scientific">Actinoplanes regularis</name>
    <dbReference type="NCBI Taxonomy" id="52697"/>
    <lineage>
        <taxon>Bacteria</taxon>
        <taxon>Bacillati</taxon>
        <taxon>Actinomycetota</taxon>
        <taxon>Actinomycetes</taxon>
        <taxon>Micromonosporales</taxon>
        <taxon>Micromonosporaceae</taxon>
        <taxon>Actinoplanes</taxon>
    </lineage>
</organism>
<reference evidence="1 2" key="1">
    <citation type="submission" date="2017-06" db="EMBL/GenBank/DDBJ databases">
        <authorList>
            <person name="Kim H.J."/>
            <person name="Triplett B.A."/>
        </authorList>
    </citation>
    <scope>NUCLEOTIDE SEQUENCE [LARGE SCALE GENOMIC DNA]</scope>
    <source>
        <strain evidence="1 2">DSM 43151</strain>
    </source>
</reference>
<evidence type="ECO:0000313" key="2">
    <source>
        <dbReference type="Proteomes" id="UP000198415"/>
    </source>
</evidence>